<proteinExistence type="predicted"/>
<keyword evidence="2" id="KW-1185">Reference proteome</keyword>
<reference evidence="1 2" key="1">
    <citation type="journal article" date="2022" name="bioRxiv">
        <title>The genome of the oomycete Peronosclerospora sorghi, a cosmopolitan pathogen of maize and sorghum, is inflated with dispersed pseudogenes.</title>
        <authorList>
            <person name="Fletcher K."/>
            <person name="Martin F."/>
            <person name="Isakeit T."/>
            <person name="Cavanaugh K."/>
            <person name="Magill C."/>
            <person name="Michelmore R."/>
        </authorList>
    </citation>
    <scope>NUCLEOTIDE SEQUENCE [LARGE SCALE GENOMIC DNA]</scope>
    <source>
        <strain evidence="1">P6</strain>
    </source>
</reference>
<evidence type="ECO:0000313" key="1">
    <source>
        <dbReference type="EMBL" id="KAI9923017.1"/>
    </source>
</evidence>
<name>A0ACC0WW67_9STRA</name>
<gene>
    <name evidence="1" type="ORF">PsorP6_000372</name>
</gene>
<sequence>MAEEKCCGCVPLDTENEYDMSLHIASIFIIFGVSTAGTLVPIISKKIRHCQTNSIMMEAVSAFSYGVVIATGLIHMISEGVEKLSDDCLGPIVQDYSSLGLAFVLTTLVLMHFIECESSVFFGAQGSTFHGHGHAHGHSQHGHSHGHDHHDQHEVMITPSAENPYHEKAVENKAPISNTRRKMATLIFEAGVVFHSVIIGVDLGVTSGSGFKTLLAAMCFHQFFEGVAIGTSAVSSLESTSKMFTLIFVFAITAPMGQLIGIGIRGTYSDSSVTSLWVQGTLDCVAGGILLYTGLVELLTYNMTTNGQFLSRPASQRFTLYGSMWLGAGLMASVGRWA</sequence>
<dbReference type="EMBL" id="CM047580">
    <property type="protein sequence ID" value="KAI9923017.1"/>
    <property type="molecule type" value="Genomic_DNA"/>
</dbReference>
<organism evidence="1 2">
    <name type="scientific">Peronosclerospora sorghi</name>
    <dbReference type="NCBI Taxonomy" id="230839"/>
    <lineage>
        <taxon>Eukaryota</taxon>
        <taxon>Sar</taxon>
        <taxon>Stramenopiles</taxon>
        <taxon>Oomycota</taxon>
        <taxon>Peronosporomycetes</taxon>
        <taxon>Peronosporales</taxon>
        <taxon>Peronosporaceae</taxon>
        <taxon>Peronosclerospora</taxon>
    </lineage>
</organism>
<accession>A0ACC0WW67</accession>
<evidence type="ECO:0000313" key="2">
    <source>
        <dbReference type="Proteomes" id="UP001163321"/>
    </source>
</evidence>
<protein>
    <submittedName>
        <fullName evidence="1">Uncharacterized protein</fullName>
    </submittedName>
</protein>
<comment type="caution">
    <text evidence="1">The sequence shown here is derived from an EMBL/GenBank/DDBJ whole genome shotgun (WGS) entry which is preliminary data.</text>
</comment>
<dbReference type="Proteomes" id="UP001163321">
    <property type="component" value="Chromosome 1"/>
</dbReference>